<dbReference type="Gene3D" id="3.40.50.410">
    <property type="entry name" value="von Willebrand factor, type A domain"/>
    <property type="match status" value="1"/>
</dbReference>
<dbReference type="RefSeq" id="WP_263607628.1">
    <property type="nucleotide sequence ID" value="NZ_JAOVQM010000001.1"/>
</dbReference>
<reference evidence="2" key="1">
    <citation type="submission" date="2022-09" db="EMBL/GenBank/DDBJ databases">
        <title>Novel Mycoplasma species identified in domestic and wild animals.</title>
        <authorList>
            <person name="Volokhov D.V."/>
            <person name="Furtak V.A."/>
            <person name="Zagorodnyaya T.A."/>
        </authorList>
    </citation>
    <scope>NUCLEOTIDE SEQUENCE</scope>
    <source>
        <strain evidence="2">Oakley</strain>
    </source>
</reference>
<keyword evidence="3" id="KW-1185">Reference proteome</keyword>
<dbReference type="InterPro" id="IPR002035">
    <property type="entry name" value="VWF_A"/>
</dbReference>
<sequence>MNGNSSNYDFVEGIAKQVLNLFFIIDSSGSMSGERIGAVNNAIRDVMDIMPEIQEETADVEIKISALKFSDKASWIYPEAKSVEEFKWKDINADGVTNLTDAYQELEKQLTKESNGGMMPDFGGYAPIMILMTDGLPTSPDWPTALESLKKRGWFRVALRYALAIDIDSDEARDVLIAFTGNSETLLKVHSAESLRKVIKLIAVTASKVKSQSSTTLNNQAGAQNQAATKQINDSLADIDDVDGWN</sequence>
<name>A0ABT2Y445_9MOLU</name>
<evidence type="ECO:0000313" key="3">
    <source>
        <dbReference type="Proteomes" id="UP001177160"/>
    </source>
</evidence>
<evidence type="ECO:0000259" key="1">
    <source>
        <dbReference type="PROSITE" id="PS50234"/>
    </source>
</evidence>
<dbReference type="Pfam" id="PF00092">
    <property type="entry name" value="VWA"/>
    <property type="match status" value="1"/>
</dbReference>
<dbReference type="InterPro" id="IPR036465">
    <property type="entry name" value="vWFA_dom_sf"/>
</dbReference>
<organism evidence="2 3">
    <name type="scientific">Paracholeplasma manati</name>
    <dbReference type="NCBI Taxonomy" id="591373"/>
    <lineage>
        <taxon>Bacteria</taxon>
        <taxon>Bacillati</taxon>
        <taxon>Mycoplasmatota</taxon>
        <taxon>Mollicutes</taxon>
        <taxon>Acholeplasmatales</taxon>
        <taxon>Acholeplasmataceae</taxon>
        <taxon>Paracholeplasma</taxon>
    </lineage>
</organism>
<dbReference type="Proteomes" id="UP001177160">
    <property type="component" value="Unassembled WGS sequence"/>
</dbReference>
<evidence type="ECO:0000313" key="2">
    <source>
        <dbReference type="EMBL" id="MCV2231505.1"/>
    </source>
</evidence>
<gene>
    <name evidence="2" type="ORF">N7548_01510</name>
</gene>
<comment type="caution">
    <text evidence="2">The sequence shown here is derived from an EMBL/GenBank/DDBJ whole genome shotgun (WGS) entry which is preliminary data.</text>
</comment>
<accession>A0ABT2Y445</accession>
<feature type="domain" description="VWFA" evidence="1">
    <location>
        <begin position="20"/>
        <end position="202"/>
    </location>
</feature>
<dbReference type="SUPFAM" id="SSF53300">
    <property type="entry name" value="vWA-like"/>
    <property type="match status" value="1"/>
</dbReference>
<protein>
    <submittedName>
        <fullName evidence="2">VWA domain-containing protein</fullName>
    </submittedName>
</protein>
<dbReference type="EMBL" id="JAOVQM010000001">
    <property type="protein sequence ID" value="MCV2231505.1"/>
    <property type="molecule type" value="Genomic_DNA"/>
</dbReference>
<proteinExistence type="predicted"/>
<dbReference type="PROSITE" id="PS50234">
    <property type="entry name" value="VWFA"/>
    <property type="match status" value="1"/>
</dbReference>